<proteinExistence type="predicted"/>
<protein>
    <submittedName>
        <fullName evidence="1">DUF3078 domain-containing protein</fullName>
    </submittedName>
</protein>
<accession>A0AB33IZ33</accession>
<dbReference type="EMBL" id="AP035786">
    <property type="protein sequence ID" value="BFO73220.1"/>
    <property type="molecule type" value="Genomic_DNA"/>
</dbReference>
<name>A0AB33IZ33_9BACT</name>
<evidence type="ECO:0000313" key="1">
    <source>
        <dbReference type="EMBL" id="BFO73220.1"/>
    </source>
</evidence>
<organism evidence="1">
    <name type="scientific">Prevotella sp. GTC17254</name>
    <dbReference type="NCBI Taxonomy" id="3236794"/>
    <lineage>
        <taxon>Bacteria</taxon>
        <taxon>Pseudomonadati</taxon>
        <taxon>Bacteroidota</taxon>
        <taxon>Bacteroidia</taxon>
        <taxon>Bacteroidales</taxon>
        <taxon>Prevotellaceae</taxon>
        <taxon>Prevotella</taxon>
    </lineage>
</organism>
<gene>
    <name evidence="1" type="ORF">GTC17254_08170</name>
</gene>
<dbReference type="InterPro" id="IPR021428">
    <property type="entry name" value="DUF3078"/>
</dbReference>
<sequence>MNLRDSHFVDRYMDSLAQVRPDTMAFDMASGMGLSTFTPSPTYAKLFLPLAFYKNVSHRMLSLDGDGKKLSPTEEALERALLSVYMNRPQLVSTTQSKLDIIGPTLEVGEQVREAHPDLVEQVAPTPIEPDIIAAAPIIHKPNFWSFSGDYYLQFLQNYVSSNWYKAGESSYSMVGAVTLQANYNNKQKVKWDNKLELKLGMQTTKSDSLHSLKTSEDLIRYTGKLGFQASKRWYYTIQLIAYTQFMRGYASNNPFVFSDFMSPFGANLSVGMDYTVDFFNKKLTGTVHLAPAAYNFKYVSRLALATRYGLKEGKHQLHDIGSEITVDLNWKFNDMISWKTRLYGYTTYRRAELEWENTFVFKFNRYISTNLFIYPRFDDGSRRDDHHGYWQLKEYASLGFAYSF</sequence>
<reference evidence="1" key="1">
    <citation type="submission" date="2024-07" db="EMBL/GenBank/DDBJ databases">
        <title>Complete genome sequence of Prevotella sp. YM-2024 GTC17254.</title>
        <authorList>
            <person name="Hayashi M."/>
            <person name="Muto Y."/>
            <person name="Tanaka K."/>
            <person name="Niwa H."/>
        </authorList>
    </citation>
    <scope>NUCLEOTIDE SEQUENCE</scope>
    <source>
        <strain evidence="1">GTC17254</strain>
    </source>
</reference>
<dbReference type="AlphaFoldDB" id="A0AB33IZ33"/>
<dbReference type="Pfam" id="PF11276">
    <property type="entry name" value="DUF3078"/>
    <property type="match status" value="1"/>
</dbReference>